<evidence type="ECO:0000313" key="5">
    <source>
        <dbReference type="Proteomes" id="UP001163105"/>
    </source>
</evidence>
<dbReference type="PANTHER" id="PTHR43751:SF3">
    <property type="entry name" value="SULFATASE N-TERMINAL DOMAIN-CONTAINING PROTEIN"/>
    <property type="match status" value="1"/>
</dbReference>
<dbReference type="InterPro" id="IPR000917">
    <property type="entry name" value="Sulfatase_N"/>
</dbReference>
<name>A0AB34G0K4_9HYPO</name>
<dbReference type="Proteomes" id="UP001163105">
    <property type="component" value="Unassembled WGS sequence"/>
</dbReference>
<keyword evidence="2" id="KW-1133">Transmembrane helix</keyword>
<feature type="region of interest" description="Disordered" evidence="1">
    <location>
        <begin position="418"/>
        <end position="442"/>
    </location>
</feature>
<accession>A0AB34G0K4</accession>
<sequence>MGPTRLASAAVSVPFAIRRFMLAILPRLINRRFAFALAAVAILVSKTAHVYFHLDAIPSKDLVRWGNSFLLQDTLVLILLRVLIDGQALASIAASFFISFVLLLAFISLTFATTAGSELQWRNVTLAGDSSSWGMMVTGLVSAALVLAGLLVLAAISQAIFYTAAGIALDIVKWPASALISRFSANQGDFSTATSDYKHLPQKDLEGSVEYIYQSDDGWESSSQDTTPAPARSARWMYAVVSVGMFAQIFTTLLRPDDTSLVYMSWTLPLMPFVDFAHSSSSLSSLLASSSNVNGTLDNATALTTPIPFPWLPKDTPLPGFEDWYTEGKDHYSAQEDPLKISNLDDSLLPALRDINLADVPIRHVMLIKLESTRKDVFPIKKSGVPYKRLASTHKNKTMPEAGNDLLANLTPTAKFLTGDHDDGFEGNDTTPEPTKRRGGINANNAFTTSTYTLKSLAGTLCGLSPLAADFNLEHAHHIYQPCLAHIFGAFNNLDHARDPTPKKGSFTSFKWRSSFMQSVTFRYDKQDKLMPRLGYTDENLLDWWYLKGTPKFGPVNISDVNYYGMPEVAIEDYIRDAFDEAKKNDERVFLSHLTSTTHHAFGIPEEEKYVSLTDDKDWDDLSHYLNAVGYVDRWVHKILGILDEKGVANETLLVLVGDHGLSIAEKGTITPYSNPHVANYHVPLVLSHPKLPAINIDDAVHSSQILPTILDLLAETGSLSKSESRAARDLARNYEGQSLLRPLRKYSERNSQGAWQITVMNPGGSTLAVRDARQPNWRLIVPVFGNYEWRFTDLTDDPHEEHPVSSFDLKALMRTLGSENGTDTSRWVEEAAVVTRWWAGENYKRWRFQP</sequence>
<feature type="transmembrane region" description="Helical" evidence="2">
    <location>
        <begin position="64"/>
        <end position="84"/>
    </location>
</feature>
<proteinExistence type="predicted"/>
<gene>
    <name evidence="4" type="ORF">O9K51_03572</name>
</gene>
<dbReference type="Pfam" id="PF00884">
    <property type="entry name" value="Sulfatase"/>
    <property type="match status" value="1"/>
</dbReference>
<feature type="transmembrane region" description="Helical" evidence="2">
    <location>
        <begin position="91"/>
        <end position="113"/>
    </location>
</feature>
<feature type="domain" description="Sulfatase N-terminal" evidence="3">
    <location>
        <begin position="430"/>
        <end position="714"/>
    </location>
</feature>
<evidence type="ECO:0000256" key="2">
    <source>
        <dbReference type="SAM" id="Phobius"/>
    </source>
</evidence>
<feature type="transmembrane region" description="Helical" evidence="2">
    <location>
        <begin position="33"/>
        <end position="52"/>
    </location>
</feature>
<dbReference type="SUPFAM" id="SSF53649">
    <property type="entry name" value="Alkaline phosphatase-like"/>
    <property type="match status" value="1"/>
</dbReference>
<keyword evidence="2" id="KW-0472">Membrane</keyword>
<dbReference type="InterPro" id="IPR017850">
    <property type="entry name" value="Alkaline_phosphatase_core_sf"/>
</dbReference>
<protein>
    <submittedName>
        <fullName evidence="4">Sulfatase domain-containingprotein</fullName>
    </submittedName>
</protein>
<evidence type="ECO:0000256" key="1">
    <source>
        <dbReference type="SAM" id="MobiDB-lite"/>
    </source>
</evidence>
<organism evidence="4 5">
    <name type="scientific">Purpureocillium lavendulum</name>
    <dbReference type="NCBI Taxonomy" id="1247861"/>
    <lineage>
        <taxon>Eukaryota</taxon>
        <taxon>Fungi</taxon>
        <taxon>Dikarya</taxon>
        <taxon>Ascomycota</taxon>
        <taxon>Pezizomycotina</taxon>
        <taxon>Sordariomycetes</taxon>
        <taxon>Hypocreomycetidae</taxon>
        <taxon>Hypocreales</taxon>
        <taxon>Ophiocordycipitaceae</taxon>
        <taxon>Purpureocillium</taxon>
    </lineage>
</organism>
<dbReference type="PANTHER" id="PTHR43751">
    <property type="entry name" value="SULFATASE"/>
    <property type="match status" value="1"/>
</dbReference>
<dbReference type="EMBL" id="JAQHRD010000002">
    <property type="protein sequence ID" value="KAJ6445167.1"/>
    <property type="molecule type" value="Genomic_DNA"/>
</dbReference>
<reference evidence="4" key="1">
    <citation type="submission" date="2023-01" db="EMBL/GenBank/DDBJ databases">
        <title>The growth and conidiation of Purpureocillium lavendulum are regulated by nitrogen source and histone H3K14 acetylation.</title>
        <authorList>
            <person name="Tang P."/>
            <person name="Han J."/>
            <person name="Zhang C."/>
            <person name="Tang P."/>
            <person name="Qi F."/>
            <person name="Zhang K."/>
            <person name="Liang L."/>
        </authorList>
    </citation>
    <scope>NUCLEOTIDE SEQUENCE</scope>
    <source>
        <strain evidence="4">YMF1.00683</strain>
    </source>
</reference>
<feature type="transmembrane region" description="Helical" evidence="2">
    <location>
        <begin position="133"/>
        <end position="156"/>
    </location>
</feature>
<evidence type="ECO:0000313" key="4">
    <source>
        <dbReference type="EMBL" id="KAJ6445167.1"/>
    </source>
</evidence>
<dbReference type="InterPro" id="IPR052701">
    <property type="entry name" value="GAG_Ulvan_Degrading_Sulfatases"/>
</dbReference>
<dbReference type="Gene3D" id="3.40.720.10">
    <property type="entry name" value="Alkaline Phosphatase, subunit A"/>
    <property type="match status" value="1"/>
</dbReference>
<keyword evidence="5" id="KW-1185">Reference proteome</keyword>
<evidence type="ECO:0000259" key="3">
    <source>
        <dbReference type="Pfam" id="PF00884"/>
    </source>
</evidence>
<keyword evidence="2" id="KW-0812">Transmembrane</keyword>
<comment type="caution">
    <text evidence="4">The sequence shown here is derived from an EMBL/GenBank/DDBJ whole genome shotgun (WGS) entry which is preliminary data.</text>
</comment>
<dbReference type="AlphaFoldDB" id="A0AB34G0K4"/>
<feature type="transmembrane region" description="Helical" evidence="2">
    <location>
        <begin position="236"/>
        <end position="254"/>
    </location>
</feature>